<dbReference type="InterPro" id="IPR005119">
    <property type="entry name" value="LysR_subst-bd"/>
</dbReference>
<evidence type="ECO:0000313" key="7">
    <source>
        <dbReference type="Proteomes" id="UP001209535"/>
    </source>
</evidence>
<evidence type="ECO:0000313" key="6">
    <source>
        <dbReference type="EMBL" id="MCU9848549.1"/>
    </source>
</evidence>
<dbReference type="InterPro" id="IPR036390">
    <property type="entry name" value="WH_DNA-bd_sf"/>
</dbReference>
<evidence type="ECO:0000256" key="1">
    <source>
        <dbReference type="ARBA" id="ARBA00009437"/>
    </source>
</evidence>
<keyword evidence="3" id="KW-0238">DNA-binding</keyword>
<dbReference type="PANTHER" id="PTHR30126">
    <property type="entry name" value="HTH-TYPE TRANSCRIPTIONAL REGULATOR"/>
    <property type="match status" value="1"/>
</dbReference>
<evidence type="ECO:0000256" key="4">
    <source>
        <dbReference type="ARBA" id="ARBA00023163"/>
    </source>
</evidence>
<dbReference type="PRINTS" id="PR00039">
    <property type="entry name" value="HTHLYSR"/>
</dbReference>
<reference evidence="6 7" key="1">
    <citation type="submission" date="2022-10" db="EMBL/GenBank/DDBJ databases">
        <title>Defluviimonas sp. nov., isolated from ocean surface sediments.</title>
        <authorList>
            <person name="He W."/>
            <person name="Wang L."/>
            <person name="Zhang D.-F."/>
        </authorList>
    </citation>
    <scope>NUCLEOTIDE SEQUENCE [LARGE SCALE GENOMIC DNA]</scope>
    <source>
        <strain evidence="6 7">WL0024</strain>
    </source>
</reference>
<gene>
    <name evidence="6" type="ORF">OEZ60_11055</name>
</gene>
<dbReference type="Proteomes" id="UP001209535">
    <property type="component" value="Unassembled WGS sequence"/>
</dbReference>
<proteinExistence type="inferred from homology"/>
<dbReference type="InterPro" id="IPR000847">
    <property type="entry name" value="LysR_HTH_N"/>
</dbReference>
<comment type="caution">
    <text evidence="6">The sequence shown here is derived from an EMBL/GenBank/DDBJ whole genome shotgun (WGS) entry which is preliminary data.</text>
</comment>
<comment type="similarity">
    <text evidence="1">Belongs to the LysR transcriptional regulatory family.</text>
</comment>
<keyword evidence="4" id="KW-0804">Transcription</keyword>
<dbReference type="Gene3D" id="3.40.190.10">
    <property type="entry name" value="Periplasmic binding protein-like II"/>
    <property type="match status" value="2"/>
</dbReference>
<organism evidence="6 7">
    <name type="scientific">Albidovulum salinarum</name>
    <dbReference type="NCBI Taxonomy" id="2984153"/>
    <lineage>
        <taxon>Bacteria</taxon>
        <taxon>Pseudomonadati</taxon>
        <taxon>Pseudomonadota</taxon>
        <taxon>Alphaproteobacteria</taxon>
        <taxon>Rhodobacterales</taxon>
        <taxon>Paracoccaceae</taxon>
        <taxon>Albidovulum</taxon>
    </lineage>
</organism>
<feature type="domain" description="HTH lysR-type" evidence="5">
    <location>
        <begin position="1"/>
        <end position="58"/>
    </location>
</feature>
<evidence type="ECO:0000256" key="3">
    <source>
        <dbReference type="ARBA" id="ARBA00023125"/>
    </source>
</evidence>
<dbReference type="Pfam" id="PF03466">
    <property type="entry name" value="LysR_substrate"/>
    <property type="match status" value="1"/>
</dbReference>
<dbReference type="Gene3D" id="1.10.10.10">
    <property type="entry name" value="Winged helix-like DNA-binding domain superfamily/Winged helix DNA-binding domain"/>
    <property type="match status" value="1"/>
</dbReference>
<dbReference type="SUPFAM" id="SSF53850">
    <property type="entry name" value="Periplasmic binding protein-like II"/>
    <property type="match status" value="1"/>
</dbReference>
<sequence length="294" mass="31489">MRLDWLDDILAVLDTGSFARAAEARHLTQSAFTRRIRAIEDSIGAELFDRNRKPVALLPSVRAQEPEMRALAAGLRRLRDTLRRSGAGGAGAISLACQHAITTTVSPRLVALLTAQGGHSVRVRSGNRDECLLKLLAGEVDFAVMYALPGEPALPEERGFDAVTLGADTFLPVAAPGVAGAAGDWPLIAYPADVFLGQIMDRTILPRVPERIRFARRAETALTLAACEYALAGIGIAWLPRSMVSGALTDGRLVALDDRLPDQRLDIRMIRLAGAAAPALDTAWERIAKGWGGA</sequence>
<evidence type="ECO:0000259" key="5">
    <source>
        <dbReference type="PROSITE" id="PS50931"/>
    </source>
</evidence>
<dbReference type="PROSITE" id="PS50931">
    <property type="entry name" value="HTH_LYSR"/>
    <property type="match status" value="1"/>
</dbReference>
<keyword evidence="7" id="KW-1185">Reference proteome</keyword>
<keyword evidence="2" id="KW-0805">Transcription regulation</keyword>
<accession>A0ABT2X3M4</accession>
<dbReference type="Pfam" id="PF00126">
    <property type="entry name" value="HTH_1"/>
    <property type="match status" value="1"/>
</dbReference>
<dbReference type="EMBL" id="JAOVQO010000009">
    <property type="protein sequence ID" value="MCU9848549.1"/>
    <property type="molecule type" value="Genomic_DNA"/>
</dbReference>
<dbReference type="SUPFAM" id="SSF46785">
    <property type="entry name" value="Winged helix' DNA-binding domain"/>
    <property type="match status" value="1"/>
</dbReference>
<dbReference type="PANTHER" id="PTHR30126:SF2">
    <property type="entry name" value="HTH-TYPE TRANSCRIPTIONAL REGULATOR YJIE"/>
    <property type="match status" value="1"/>
</dbReference>
<dbReference type="InterPro" id="IPR036388">
    <property type="entry name" value="WH-like_DNA-bd_sf"/>
</dbReference>
<protein>
    <submittedName>
        <fullName evidence="6">LysR substrate-binding domain-containing protein</fullName>
    </submittedName>
</protein>
<name>A0ABT2X3M4_9RHOB</name>
<evidence type="ECO:0000256" key="2">
    <source>
        <dbReference type="ARBA" id="ARBA00023015"/>
    </source>
</evidence>
<dbReference type="RefSeq" id="WP_263335990.1">
    <property type="nucleotide sequence ID" value="NZ_JAOVQO010000009.1"/>
</dbReference>